<dbReference type="Pfam" id="PF03929">
    <property type="entry name" value="PepSY_TM"/>
    <property type="match status" value="1"/>
</dbReference>
<organism evidence="2 3">
    <name type="scientific">Pontibacter virosus</name>
    <dbReference type="NCBI Taxonomy" id="1765052"/>
    <lineage>
        <taxon>Bacteria</taxon>
        <taxon>Pseudomonadati</taxon>
        <taxon>Bacteroidota</taxon>
        <taxon>Cytophagia</taxon>
        <taxon>Cytophagales</taxon>
        <taxon>Hymenobacteraceae</taxon>
        <taxon>Pontibacter</taxon>
    </lineage>
</organism>
<feature type="transmembrane region" description="Helical" evidence="1">
    <location>
        <begin position="42"/>
        <end position="63"/>
    </location>
</feature>
<keyword evidence="1" id="KW-0812">Transmembrane</keyword>
<name>A0A2U1APL1_9BACT</name>
<proteinExistence type="predicted"/>
<dbReference type="InterPro" id="IPR005625">
    <property type="entry name" value="PepSY-ass_TM"/>
</dbReference>
<feature type="transmembrane region" description="Helical" evidence="1">
    <location>
        <begin position="349"/>
        <end position="372"/>
    </location>
</feature>
<dbReference type="OrthoDB" id="111691at2"/>
<reference evidence="2 3" key="1">
    <citation type="submission" date="2018-04" db="EMBL/GenBank/DDBJ databases">
        <title>Genomic Encyclopedia of Type Strains, Phase IV (KMG-IV): sequencing the most valuable type-strain genomes for metagenomic binning, comparative biology and taxonomic classification.</title>
        <authorList>
            <person name="Goeker M."/>
        </authorList>
    </citation>
    <scope>NUCLEOTIDE SEQUENCE [LARGE SCALE GENOMIC DNA]</scope>
    <source>
        <strain evidence="2 3">DSM 100231</strain>
    </source>
</reference>
<keyword evidence="1" id="KW-0472">Membrane</keyword>
<dbReference type="PANTHER" id="PTHR34219:SF8">
    <property type="entry name" value="PEPSY DOMAIN-CONTAINING PROTEIN"/>
    <property type="match status" value="1"/>
</dbReference>
<dbReference type="EMBL" id="QEKI01000017">
    <property type="protein sequence ID" value="PVY38370.1"/>
    <property type="molecule type" value="Genomic_DNA"/>
</dbReference>
<feature type="transmembrane region" description="Helical" evidence="1">
    <location>
        <begin position="168"/>
        <end position="188"/>
    </location>
</feature>
<dbReference type="Proteomes" id="UP000245466">
    <property type="component" value="Unassembled WGS sequence"/>
</dbReference>
<dbReference type="AlphaFoldDB" id="A0A2U1APL1"/>
<sequence>MHHYSRTGSFRKIALRKLPVGNRIQTKILKKRVKRTFSIHHWLGLLAGIFLLISSITGSVLVFHHEIDHAQFASHSTLEAPAAGLRIDNSIKRILQAYPGSDIRVPELPKDPNQALKYEIRKDGIRKWIFVHPQTGKALATVARADKRLVHVLLDLHYNLLSGTPGKILVLLGGLSLILLSITGSILYRRSIWKVLSFRQRVSFKSSRSFFSSLHRVIGVWSLVFNLLLSVTGSWIAFTIVQSALVPASAGAAEDAPSGIMSVDAVLEQVRGEYPEFEINYLRFAGGAFSILGRHKSDPAYYGSTSSYIQVDLSSGGVKAVNLARDKPWNERMLLVFKPLHFGDYAGPAVKLIYCFFGMMPGLLAVSGFFIWRLKNNKTDKLMQKRKVPVRYSHTGGAV</sequence>
<keyword evidence="3" id="KW-1185">Reference proteome</keyword>
<feature type="transmembrane region" description="Helical" evidence="1">
    <location>
        <begin position="209"/>
        <end position="229"/>
    </location>
</feature>
<evidence type="ECO:0000256" key="1">
    <source>
        <dbReference type="SAM" id="Phobius"/>
    </source>
</evidence>
<keyword evidence="1" id="KW-1133">Transmembrane helix</keyword>
<evidence type="ECO:0000313" key="3">
    <source>
        <dbReference type="Proteomes" id="UP000245466"/>
    </source>
</evidence>
<evidence type="ECO:0000313" key="2">
    <source>
        <dbReference type="EMBL" id="PVY38370.1"/>
    </source>
</evidence>
<dbReference type="PANTHER" id="PTHR34219">
    <property type="entry name" value="IRON-REGULATED INNER MEMBRANE PROTEIN-RELATED"/>
    <property type="match status" value="1"/>
</dbReference>
<protein>
    <submittedName>
        <fullName evidence="2">Putative iron-regulated membrane protein</fullName>
    </submittedName>
</protein>
<comment type="caution">
    <text evidence="2">The sequence shown here is derived from an EMBL/GenBank/DDBJ whole genome shotgun (WGS) entry which is preliminary data.</text>
</comment>
<accession>A0A2U1APL1</accession>
<gene>
    <name evidence="2" type="ORF">C8E01_11770</name>
</gene>